<evidence type="ECO:0000259" key="2">
    <source>
        <dbReference type="Pfam" id="PF01757"/>
    </source>
</evidence>
<dbReference type="GO" id="GO:0009103">
    <property type="term" value="P:lipopolysaccharide biosynthetic process"/>
    <property type="evidence" value="ECO:0007669"/>
    <property type="project" value="TreeGrafter"/>
</dbReference>
<organism evidence="3 4">
    <name type="scientific">Arcticibacter tournemirensis</name>
    <dbReference type="NCBI Taxonomy" id="699437"/>
    <lineage>
        <taxon>Bacteria</taxon>
        <taxon>Pseudomonadati</taxon>
        <taxon>Bacteroidota</taxon>
        <taxon>Sphingobacteriia</taxon>
        <taxon>Sphingobacteriales</taxon>
        <taxon>Sphingobacteriaceae</taxon>
        <taxon>Arcticibacter</taxon>
    </lineage>
</organism>
<feature type="domain" description="Acyltransferase 3" evidence="2">
    <location>
        <begin position="18"/>
        <end position="360"/>
    </location>
</feature>
<keyword evidence="1" id="KW-0812">Transmembrane</keyword>
<feature type="transmembrane region" description="Helical" evidence="1">
    <location>
        <begin position="245"/>
        <end position="261"/>
    </location>
</feature>
<dbReference type="Proteomes" id="UP000322918">
    <property type="component" value="Unassembled WGS sequence"/>
</dbReference>
<feature type="transmembrane region" description="Helical" evidence="1">
    <location>
        <begin position="343"/>
        <end position="365"/>
    </location>
</feature>
<feature type="transmembrane region" description="Helical" evidence="1">
    <location>
        <begin position="192"/>
        <end position="209"/>
    </location>
</feature>
<proteinExistence type="predicted"/>
<keyword evidence="1" id="KW-1133">Transmembrane helix</keyword>
<dbReference type="OrthoDB" id="290051at2"/>
<dbReference type="GO" id="GO:0016747">
    <property type="term" value="F:acyltransferase activity, transferring groups other than amino-acyl groups"/>
    <property type="evidence" value="ECO:0007669"/>
    <property type="project" value="InterPro"/>
</dbReference>
<dbReference type="EMBL" id="VWNE01000015">
    <property type="protein sequence ID" value="KAA8482799.1"/>
    <property type="molecule type" value="Genomic_DNA"/>
</dbReference>
<gene>
    <name evidence="3" type="ORF">F1649_11145</name>
</gene>
<accession>A0A5M9H8X4</accession>
<protein>
    <submittedName>
        <fullName evidence="3">Acyltransferase</fullName>
    </submittedName>
</protein>
<dbReference type="AlphaFoldDB" id="A0A5M9H8X4"/>
<dbReference type="GO" id="GO:0016020">
    <property type="term" value="C:membrane"/>
    <property type="evidence" value="ECO:0007669"/>
    <property type="project" value="TreeGrafter"/>
</dbReference>
<feature type="transmembrane region" description="Helical" evidence="1">
    <location>
        <begin position="162"/>
        <end position="180"/>
    </location>
</feature>
<evidence type="ECO:0000313" key="3">
    <source>
        <dbReference type="EMBL" id="KAA8482799.1"/>
    </source>
</evidence>
<reference evidence="3 4" key="1">
    <citation type="submission" date="2019-09" db="EMBL/GenBank/DDBJ databases">
        <title>Pararcticibacter amylolyticus gen. nov., sp. nov., isolated from a rottenly hemp rope, and reclassification of Pedobacter tournemirensis as Pararcticibacter tournemirensis comb. nov.</title>
        <authorList>
            <person name="Cai Y."/>
        </authorList>
    </citation>
    <scope>NUCLEOTIDE SEQUENCE [LARGE SCALE GENOMIC DNA]</scope>
    <source>
        <strain evidence="3 4">TF5-37.2-LB10</strain>
    </source>
</reference>
<keyword evidence="3" id="KW-0808">Transferase</keyword>
<dbReference type="InterPro" id="IPR050879">
    <property type="entry name" value="Acyltransferase_3"/>
</dbReference>
<feature type="transmembrane region" description="Helical" evidence="1">
    <location>
        <begin position="304"/>
        <end position="323"/>
    </location>
</feature>
<dbReference type="Pfam" id="PF01757">
    <property type="entry name" value="Acyl_transf_3"/>
    <property type="match status" value="1"/>
</dbReference>
<dbReference type="PANTHER" id="PTHR23028:SF53">
    <property type="entry name" value="ACYL_TRANSF_3 DOMAIN-CONTAINING PROTEIN"/>
    <property type="match status" value="1"/>
</dbReference>
<feature type="transmembrane region" description="Helical" evidence="1">
    <location>
        <begin position="21"/>
        <end position="41"/>
    </location>
</feature>
<comment type="caution">
    <text evidence="3">The sequence shown here is derived from an EMBL/GenBank/DDBJ whole genome shotgun (WGS) entry which is preliminary data.</text>
</comment>
<feature type="transmembrane region" description="Helical" evidence="1">
    <location>
        <begin position="110"/>
        <end position="128"/>
    </location>
</feature>
<dbReference type="PANTHER" id="PTHR23028">
    <property type="entry name" value="ACETYLTRANSFERASE"/>
    <property type="match status" value="1"/>
</dbReference>
<evidence type="ECO:0000256" key="1">
    <source>
        <dbReference type="SAM" id="Phobius"/>
    </source>
</evidence>
<name>A0A5M9H8X4_9SPHI</name>
<dbReference type="RefSeq" id="WP_141815338.1">
    <property type="nucleotide sequence ID" value="NZ_VFPL01000001.1"/>
</dbReference>
<evidence type="ECO:0000313" key="4">
    <source>
        <dbReference type="Proteomes" id="UP000322918"/>
    </source>
</evidence>
<keyword evidence="1" id="KW-0472">Membrane</keyword>
<sequence>MDWFNRFRRDTGTRAFLPEIDGLRFIAILSVFLCHLNVFFIQKNPGGYTSSYHDYPVLNLVTSNGAYGVYLFFVISGFILFLPFARFYINNEQKPSLKNYYLKRLSRIEPPYFLVMTGLFILLLFVMHQSSFARLFPSLLSSLTYTHNIFYGRDTLPLLNSVAWSLEVEVQFYLMAPFIARLFSLNKVKRRATVVSLMLFFMVIKHIWVLPFLSIYDYAHYFLAGFLLADFFVSGDRIFHRENKTVPVLFGILIFSAIWSFKISKGAVLPLKAGWDFSLTFMMFVFSYLVLFTSFWKSLLSKKILTTIGGMCYSIYLLHNPIIWSIDNLPFSRKFTDIYLVDWSIHFLFISFLVLAISGTFFILIEKPCMNRNWTANATRRIKGIFTQQAA</sequence>
<feature type="transmembrane region" description="Helical" evidence="1">
    <location>
        <begin position="215"/>
        <end position="233"/>
    </location>
</feature>
<feature type="transmembrane region" description="Helical" evidence="1">
    <location>
        <begin position="273"/>
        <end position="292"/>
    </location>
</feature>
<keyword evidence="3" id="KW-0012">Acyltransferase</keyword>
<feature type="transmembrane region" description="Helical" evidence="1">
    <location>
        <begin position="67"/>
        <end position="89"/>
    </location>
</feature>
<keyword evidence="4" id="KW-1185">Reference proteome</keyword>
<dbReference type="InterPro" id="IPR002656">
    <property type="entry name" value="Acyl_transf_3_dom"/>
</dbReference>